<feature type="region of interest" description="Disordered" evidence="3">
    <location>
        <begin position="116"/>
        <end position="155"/>
    </location>
</feature>
<dbReference type="Proteomes" id="UP000475214">
    <property type="component" value="Unassembled WGS sequence"/>
</dbReference>
<dbReference type="AlphaFoldDB" id="A0A6L9S2G0"/>
<dbReference type="SUPFAM" id="SSF82607">
    <property type="entry name" value="YbaB-like"/>
    <property type="match status" value="1"/>
</dbReference>
<evidence type="ECO:0000256" key="3">
    <source>
        <dbReference type="SAM" id="MobiDB-lite"/>
    </source>
</evidence>
<dbReference type="Gene3D" id="3.30.1310.10">
    <property type="entry name" value="Nucleoid-associated protein YbaB-like domain"/>
    <property type="match status" value="1"/>
</dbReference>
<dbReference type="PANTHER" id="PTHR33449:SF1">
    <property type="entry name" value="NUCLEOID-ASSOCIATED PROTEIN YBAB"/>
    <property type="match status" value="1"/>
</dbReference>
<gene>
    <name evidence="4" type="ORF">G1H10_03620</name>
</gene>
<dbReference type="InterPro" id="IPR036894">
    <property type="entry name" value="YbaB-like_sf"/>
</dbReference>
<comment type="similarity">
    <text evidence="2">Belongs to the YbaB/EbfC family.</text>
</comment>
<feature type="compositionally biased region" description="Acidic residues" evidence="3">
    <location>
        <begin position="137"/>
        <end position="147"/>
    </location>
</feature>
<sequence length="155" mass="15512">MFPPGGSEGFDMGQLLQQAQRMQEELMSAQQDLAESEVTGSAGGGLVRATMTGGGELTGLQIDPSVVDPDDTETLSDLIVAAVRDAHAEIQRLASEQLGSINAGVEGMLGGTGGLEGLFGGGGQQAAASAEISGAVEDTDDSDDESDGTSPGARG</sequence>
<dbReference type="GO" id="GO:0003677">
    <property type="term" value="F:DNA binding"/>
    <property type="evidence" value="ECO:0007669"/>
    <property type="project" value="UniProtKB-UniRule"/>
</dbReference>
<dbReference type="GO" id="GO:0005829">
    <property type="term" value="C:cytosol"/>
    <property type="evidence" value="ECO:0007669"/>
    <property type="project" value="TreeGrafter"/>
</dbReference>
<evidence type="ECO:0000313" key="4">
    <source>
        <dbReference type="EMBL" id="NED99252.1"/>
    </source>
</evidence>
<evidence type="ECO:0000256" key="2">
    <source>
        <dbReference type="HAMAP-Rule" id="MF_00274"/>
    </source>
</evidence>
<evidence type="ECO:0000313" key="5">
    <source>
        <dbReference type="Proteomes" id="UP000475214"/>
    </source>
</evidence>
<dbReference type="PANTHER" id="PTHR33449">
    <property type="entry name" value="NUCLEOID-ASSOCIATED PROTEIN YBAB"/>
    <property type="match status" value="1"/>
</dbReference>
<dbReference type="InterPro" id="IPR004401">
    <property type="entry name" value="YbaB/EbfC"/>
</dbReference>
<comment type="function">
    <text evidence="2">Binds to DNA and alters its conformation. May be involved in regulation of gene expression, nucleoid organization and DNA protection.</text>
</comment>
<keyword evidence="1 2" id="KW-0238">DNA-binding</keyword>
<dbReference type="HAMAP" id="MF_00274">
    <property type="entry name" value="DNA_YbaB_EbfC"/>
    <property type="match status" value="1"/>
</dbReference>
<feature type="compositionally biased region" description="Gly residues" evidence="3">
    <location>
        <begin position="41"/>
        <end position="50"/>
    </location>
</feature>
<reference evidence="4 5" key="1">
    <citation type="submission" date="2020-02" db="EMBL/GenBank/DDBJ databases">
        <authorList>
            <person name="Li X.-J."/>
            <person name="Han X.-M."/>
        </authorList>
    </citation>
    <scope>NUCLEOTIDE SEQUENCE [LARGE SCALE GENOMIC DNA]</scope>
    <source>
        <strain evidence="4 5">CCTCC AB 2017055</strain>
    </source>
</reference>
<comment type="subunit">
    <text evidence="2">Homodimer.</text>
</comment>
<organism evidence="4 5">
    <name type="scientific">Phytoactinopolyspora halotolerans</name>
    <dbReference type="NCBI Taxonomy" id="1981512"/>
    <lineage>
        <taxon>Bacteria</taxon>
        <taxon>Bacillati</taxon>
        <taxon>Actinomycetota</taxon>
        <taxon>Actinomycetes</taxon>
        <taxon>Jiangellales</taxon>
        <taxon>Jiangellaceae</taxon>
        <taxon>Phytoactinopolyspora</taxon>
    </lineage>
</organism>
<keyword evidence="5" id="KW-1185">Reference proteome</keyword>
<protein>
    <recommendedName>
        <fullName evidence="2">Nucleoid-associated protein G1H10_03620</fullName>
    </recommendedName>
</protein>
<name>A0A6L9S2G0_9ACTN</name>
<accession>A0A6L9S2G0</accession>
<evidence type="ECO:0000256" key="1">
    <source>
        <dbReference type="ARBA" id="ARBA00023125"/>
    </source>
</evidence>
<dbReference type="Pfam" id="PF02575">
    <property type="entry name" value="YbaB_DNA_bd"/>
    <property type="match status" value="1"/>
</dbReference>
<comment type="subcellular location">
    <subcellularLocation>
        <location evidence="2">Cytoplasm</location>
        <location evidence="2">Nucleoid</location>
    </subcellularLocation>
</comment>
<comment type="caution">
    <text evidence="4">The sequence shown here is derived from an EMBL/GenBank/DDBJ whole genome shotgun (WGS) entry which is preliminary data.</text>
</comment>
<dbReference type="EMBL" id="JAAGOA010000002">
    <property type="protein sequence ID" value="NED99252.1"/>
    <property type="molecule type" value="Genomic_DNA"/>
</dbReference>
<dbReference type="NCBIfam" id="TIGR00103">
    <property type="entry name" value="DNA_YbaB_EbfC"/>
    <property type="match status" value="1"/>
</dbReference>
<feature type="region of interest" description="Disordered" evidence="3">
    <location>
        <begin position="21"/>
        <end position="50"/>
    </location>
</feature>
<dbReference type="GO" id="GO:0043590">
    <property type="term" value="C:bacterial nucleoid"/>
    <property type="evidence" value="ECO:0007669"/>
    <property type="project" value="UniProtKB-UniRule"/>
</dbReference>
<proteinExistence type="inferred from homology"/>
<keyword evidence="2" id="KW-0963">Cytoplasm</keyword>
<feature type="compositionally biased region" description="Low complexity" evidence="3">
    <location>
        <begin position="125"/>
        <end position="135"/>
    </location>
</feature>